<dbReference type="PRINTS" id="PR01185">
    <property type="entry name" value="INTEGRINA"/>
</dbReference>
<dbReference type="SUPFAM" id="SSF51120">
    <property type="entry name" value="beta-Roll"/>
    <property type="match status" value="1"/>
</dbReference>
<dbReference type="PROSITE" id="PS00330">
    <property type="entry name" value="HEMOLYSIN_CALCIUM"/>
    <property type="match status" value="2"/>
</dbReference>
<dbReference type="Pfam" id="PF01839">
    <property type="entry name" value="FG-GAP"/>
    <property type="match status" value="7"/>
</dbReference>
<dbReference type="InterPro" id="IPR010221">
    <property type="entry name" value="VCBS_dom"/>
</dbReference>
<dbReference type="InterPro" id="IPR013517">
    <property type="entry name" value="FG-GAP"/>
</dbReference>
<dbReference type="PROSITE" id="PS51470">
    <property type="entry name" value="FG_GAP"/>
    <property type="match status" value="6"/>
</dbReference>
<dbReference type="InterPro" id="IPR013783">
    <property type="entry name" value="Ig-like_fold"/>
</dbReference>
<keyword evidence="3" id="KW-0378">Hydrolase</keyword>
<dbReference type="InterPro" id="IPR000413">
    <property type="entry name" value="Integrin_alpha"/>
</dbReference>
<feature type="domain" description="RapA2 cadherin-like" evidence="5">
    <location>
        <begin position="20"/>
        <end position="91"/>
    </location>
</feature>
<dbReference type="SUPFAM" id="SSF69318">
    <property type="entry name" value="Integrin alpha N-terminal domain"/>
    <property type="match status" value="2"/>
</dbReference>
<dbReference type="SMART" id="SM00191">
    <property type="entry name" value="Int_alpha"/>
    <property type="match status" value="7"/>
</dbReference>
<evidence type="ECO:0000256" key="4">
    <source>
        <dbReference type="ARBA" id="ARBA00023180"/>
    </source>
</evidence>
<keyword evidence="7" id="KW-1185">Reference proteome</keyword>
<keyword evidence="4" id="KW-0325">Glycoprotein</keyword>
<evidence type="ECO:0000313" key="6">
    <source>
        <dbReference type="EMBL" id="MCF2871860.1"/>
    </source>
</evidence>
<dbReference type="Pfam" id="PF00353">
    <property type="entry name" value="HemolysinCabind"/>
    <property type="match status" value="1"/>
</dbReference>
<accession>A0ABS9CZQ4</accession>
<dbReference type="Pfam" id="PF17803">
    <property type="entry name" value="Cadherin_4"/>
    <property type="match status" value="1"/>
</dbReference>
<dbReference type="PANTHER" id="PTHR23221">
    <property type="entry name" value="GLYCOSYLPHOSPHATIDYLINOSITOL PHOSPHOLIPASE D"/>
    <property type="match status" value="1"/>
</dbReference>
<dbReference type="InterPro" id="IPR011049">
    <property type="entry name" value="Serralysin-like_metalloprot_C"/>
</dbReference>
<dbReference type="InterPro" id="IPR013519">
    <property type="entry name" value="Int_alpha_beta-p"/>
</dbReference>
<evidence type="ECO:0000256" key="1">
    <source>
        <dbReference type="ARBA" id="ARBA00022729"/>
    </source>
</evidence>
<reference evidence="6 7" key="1">
    <citation type="submission" date="2022-01" db="EMBL/GenBank/DDBJ databases">
        <title>Octadecabacter sp. nov., isolated from a marine alga.</title>
        <authorList>
            <person name="Jin M.S."/>
            <person name="Kim H.M."/>
            <person name="Han D.M."/>
            <person name="Jung J.J."/>
            <person name="Jeon C.O."/>
        </authorList>
    </citation>
    <scope>NUCLEOTIDE SEQUENCE [LARGE SCALE GENOMIC DNA]</scope>
    <source>
        <strain evidence="6 7">G9-8</strain>
    </source>
</reference>
<dbReference type="Gene3D" id="2.60.40.10">
    <property type="entry name" value="Immunoglobulins"/>
    <property type="match status" value="1"/>
</dbReference>
<keyword evidence="1" id="KW-0732">Signal</keyword>
<evidence type="ECO:0000259" key="5">
    <source>
        <dbReference type="Pfam" id="PF17803"/>
    </source>
</evidence>
<dbReference type="Gene3D" id="2.130.10.130">
    <property type="entry name" value="Integrin alpha, N-terminal"/>
    <property type="match status" value="3"/>
</dbReference>
<gene>
    <name evidence="6" type="ORF">L0664_12340</name>
</gene>
<protein>
    <submittedName>
        <fullName evidence="6">VCBS domain-containing protein</fullName>
    </submittedName>
</protein>
<dbReference type="RefSeq" id="WP_235226196.1">
    <property type="nucleotide sequence ID" value="NZ_JAKGAQ010000003.1"/>
</dbReference>
<proteinExistence type="predicted"/>
<sequence length="759" mass="74404">DGQTASDSFTVTTVDGTEETVTITITGTNDAAEITGETTGGVIEDEATTLTATGVLSVTDVDAGEASFVAQSGTVGTYGSFDINADGAWTYTADNTQAAIQNIGAGQTVTDSFTVRTADGTEETVTVTITGVAEPIKPINQGEIAADDNDGGFVINGVSKNDLSNNSVSDAGDVNGDGLDDLIVGAYFDDPNGDGSGASFVVFGKSDGTTVELSDIENGIGGFVIKGGSAGDRSGDSVSGAGDVNGDGFDDLIVGSSRDDPNGSASGAGFVVFGKADGDAVDLSDVEAGIGGFVIKGVSEGDWAGTSVSGAGDVNGDGLDDLIVGAPNDEPNGGLSGAGFVVFGKADGDVVNLSEIEANGNDGGFVINGVAGFDELGTSVSGAGDVNGDGLDDLIVGARGDDPNGGNSGASFVVFGKADGEVVNLSEIEANDNDGGFVINGVSAGDWSGRSVSGAGDVNGDGFDDLIVGAYGDDPNGQFAGASFVVFGKSDGTAVELSDIESGLGGFVINGVAQGDQSGVSVSGAGDVNGDGLDDLIVGAPHDDPNGGSSGASFVIFGKSDGTTVALSDIESGIGGFVINGVSEGDFSGLSVSGAGDVNGDGFDDLIVGAQGDDPNGSDSGASFVIFGGDFSGAATQIGTTGDDAMTGTAADDVIFAGTGDDTIDGGGGTDRISGGQGADIMTFRNLDGSTTVIDFDGAEGDRLDVSDFGFTDFAEFSAVVSADGPGGHDTRIDLDGDTVVILTDVSPDILTADHVILA</sequence>
<dbReference type="InterPro" id="IPR028994">
    <property type="entry name" value="Integrin_alpha_N"/>
</dbReference>
<dbReference type="EMBL" id="JAKGAQ010000003">
    <property type="protein sequence ID" value="MCF2871860.1"/>
    <property type="molecule type" value="Genomic_DNA"/>
</dbReference>
<dbReference type="InterPro" id="IPR018511">
    <property type="entry name" value="Hemolysin-typ_Ca-bd_CS"/>
</dbReference>
<dbReference type="InterPro" id="IPR001343">
    <property type="entry name" value="Hemolysn_Ca-bd"/>
</dbReference>
<dbReference type="NCBIfam" id="TIGR01965">
    <property type="entry name" value="VCBS_repeat"/>
    <property type="match status" value="2"/>
</dbReference>
<name>A0ABS9CZQ4_9RHOB</name>
<evidence type="ECO:0000256" key="2">
    <source>
        <dbReference type="ARBA" id="ARBA00022737"/>
    </source>
</evidence>
<evidence type="ECO:0000313" key="7">
    <source>
        <dbReference type="Proteomes" id="UP001200557"/>
    </source>
</evidence>
<evidence type="ECO:0000256" key="3">
    <source>
        <dbReference type="ARBA" id="ARBA00022801"/>
    </source>
</evidence>
<comment type="caution">
    <text evidence="6">The sequence shown here is derived from an EMBL/GenBank/DDBJ whole genome shotgun (WGS) entry which is preliminary data.</text>
</comment>
<dbReference type="Proteomes" id="UP001200557">
    <property type="component" value="Unassembled WGS sequence"/>
</dbReference>
<dbReference type="InterPro" id="IPR040853">
    <property type="entry name" value="RapA2_cadherin-like"/>
</dbReference>
<feature type="non-terminal residue" evidence="6">
    <location>
        <position position="1"/>
    </location>
</feature>
<organism evidence="6 7">
    <name type="scientific">Octadecabacter dasysiphoniae</name>
    <dbReference type="NCBI Taxonomy" id="2909341"/>
    <lineage>
        <taxon>Bacteria</taxon>
        <taxon>Pseudomonadati</taxon>
        <taxon>Pseudomonadota</taxon>
        <taxon>Alphaproteobacteria</taxon>
        <taxon>Rhodobacterales</taxon>
        <taxon>Roseobacteraceae</taxon>
        <taxon>Octadecabacter</taxon>
    </lineage>
</organism>
<keyword evidence="2" id="KW-0677">Repeat</keyword>
<dbReference type="PANTHER" id="PTHR23221:SF7">
    <property type="entry name" value="PHOSPHATIDYLINOSITOL-GLYCAN-SPECIFIC PHOSPHOLIPASE D"/>
    <property type="match status" value="1"/>
</dbReference>